<protein>
    <recommendedName>
        <fullName evidence="4">DUF3833 family protein</fullName>
    </recommendedName>
</protein>
<evidence type="ECO:0008006" key="4">
    <source>
        <dbReference type="Google" id="ProtNLM"/>
    </source>
</evidence>
<evidence type="ECO:0000256" key="1">
    <source>
        <dbReference type="SAM" id="SignalP"/>
    </source>
</evidence>
<reference evidence="2 3" key="1">
    <citation type="submission" date="2023-07" db="EMBL/GenBank/DDBJ databases">
        <title>Genomic Encyclopedia of Type Strains, Phase IV (KMG-IV): sequencing the most valuable type-strain genomes for metagenomic binning, comparative biology and taxonomic classification.</title>
        <authorList>
            <person name="Goeker M."/>
        </authorList>
    </citation>
    <scope>NUCLEOTIDE SEQUENCE [LARGE SCALE GENOMIC DNA]</scope>
    <source>
        <strain evidence="2 3">B6-8</strain>
    </source>
</reference>
<evidence type="ECO:0000313" key="3">
    <source>
        <dbReference type="Proteomes" id="UP001241603"/>
    </source>
</evidence>
<sequence>MKAIRILSVALMMLAANGSIQVDAAQTGLEQAFFGRAVGRGRFQSAIIGLDRRFLVTTSGHQSGDQFVLDQIFRFDDGHMDRRTWRFRKIGPGRYAGTRQDVVGEADVRVEPDAIHLSYNIDMKQKSGVTVRLHFEDRIERGGRGAILNRAVIYAMGLPVGSVETTLIRQ</sequence>
<comment type="caution">
    <text evidence="2">The sequence shown here is derived from an EMBL/GenBank/DDBJ whole genome shotgun (WGS) entry which is preliminary data.</text>
</comment>
<feature type="chain" id="PRO_5045723988" description="DUF3833 family protein" evidence="1">
    <location>
        <begin position="25"/>
        <end position="170"/>
    </location>
</feature>
<feature type="signal peptide" evidence="1">
    <location>
        <begin position="1"/>
        <end position="24"/>
    </location>
</feature>
<proteinExistence type="predicted"/>
<name>A0ABU0H5I3_9HYPH</name>
<keyword evidence="1" id="KW-0732">Signal</keyword>
<dbReference type="EMBL" id="JAUSVO010000002">
    <property type="protein sequence ID" value="MDQ0437571.1"/>
    <property type="molecule type" value="Genomic_DNA"/>
</dbReference>
<gene>
    <name evidence="2" type="ORF">QO014_001956</name>
</gene>
<dbReference type="Pfam" id="PF12915">
    <property type="entry name" value="DUF3833"/>
    <property type="match status" value="1"/>
</dbReference>
<evidence type="ECO:0000313" key="2">
    <source>
        <dbReference type="EMBL" id="MDQ0437571.1"/>
    </source>
</evidence>
<dbReference type="InterPro" id="IPR024409">
    <property type="entry name" value="DUF3833"/>
</dbReference>
<dbReference type="Proteomes" id="UP001241603">
    <property type="component" value="Unassembled WGS sequence"/>
</dbReference>
<keyword evidence="3" id="KW-1185">Reference proteome</keyword>
<organism evidence="2 3">
    <name type="scientific">Kaistia dalseonensis</name>
    <dbReference type="NCBI Taxonomy" id="410840"/>
    <lineage>
        <taxon>Bacteria</taxon>
        <taxon>Pseudomonadati</taxon>
        <taxon>Pseudomonadota</taxon>
        <taxon>Alphaproteobacteria</taxon>
        <taxon>Hyphomicrobiales</taxon>
        <taxon>Kaistiaceae</taxon>
        <taxon>Kaistia</taxon>
    </lineage>
</organism>
<dbReference type="RefSeq" id="WP_266348484.1">
    <property type="nucleotide sequence ID" value="NZ_JAPKNG010000002.1"/>
</dbReference>
<accession>A0ABU0H5I3</accession>